<sequence>MLQSVEGIYRNGKIELLETPADMEEVQVIVTFMPKSGLVNLQSRGIDREQAADLRVRLRRFAPDWELPEMDAYDAL</sequence>
<evidence type="ECO:0000313" key="1">
    <source>
        <dbReference type="EMBL" id="PHX55899.1"/>
    </source>
</evidence>
<keyword evidence="2" id="KW-1185">Reference proteome</keyword>
<organism evidence="1 2">
    <name type="scientific">Tychonema bourrellyi FEM_GT703</name>
    <dbReference type="NCBI Taxonomy" id="2040638"/>
    <lineage>
        <taxon>Bacteria</taxon>
        <taxon>Bacillati</taxon>
        <taxon>Cyanobacteriota</taxon>
        <taxon>Cyanophyceae</taxon>
        <taxon>Oscillatoriophycideae</taxon>
        <taxon>Oscillatoriales</taxon>
        <taxon>Microcoleaceae</taxon>
        <taxon>Tychonema</taxon>
    </lineage>
</organism>
<dbReference type="AlphaFoldDB" id="A0A2G4F2C4"/>
<proteinExistence type="predicted"/>
<dbReference type="EMBL" id="NXIB02000037">
    <property type="protein sequence ID" value="PHX55899.1"/>
    <property type="molecule type" value="Genomic_DNA"/>
</dbReference>
<dbReference type="Proteomes" id="UP000226442">
    <property type="component" value="Unassembled WGS sequence"/>
</dbReference>
<accession>A0A2G4F2C4</accession>
<name>A0A2G4F2C4_9CYAN</name>
<dbReference type="RefSeq" id="WP_096831095.1">
    <property type="nucleotide sequence ID" value="NZ_NXIB02000037.1"/>
</dbReference>
<comment type="caution">
    <text evidence="1">The sequence shown here is derived from an EMBL/GenBank/DDBJ whole genome shotgun (WGS) entry which is preliminary data.</text>
</comment>
<gene>
    <name evidence="1" type="ORF">CP500_008365</name>
</gene>
<evidence type="ECO:0000313" key="2">
    <source>
        <dbReference type="Proteomes" id="UP000226442"/>
    </source>
</evidence>
<dbReference type="OrthoDB" id="7069202at2"/>
<protein>
    <submittedName>
        <fullName evidence="1">Uncharacterized protein</fullName>
    </submittedName>
</protein>
<reference evidence="1" key="1">
    <citation type="submission" date="2017-10" db="EMBL/GenBank/DDBJ databases">
        <title>Draft genome sequence of the planktic cyanobacteria Tychonema bourrellyi isolated from alpine lentic freshwater.</title>
        <authorList>
            <person name="Tett A."/>
            <person name="Armanini F."/>
            <person name="Asnicar F."/>
            <person name="Boscaini A."/>
            <person name="Pasolli E."/>
            <person name="Zolfo M."/>
            <person name="Donati C."/>
            <person name="Salmaso N."/>
            <person name="Segata N."/>
        </authorList>
    </citation>
    <scope>NUCLEOTIDE SEQUENCE</scope>
    <source>
        <strain evidence="1">FEM_GT703</strain>
    </source>
</reference>